<dbReference type="Pfam" id="PF17663">
    <property type="entry name" value="DUF5525"/>
    <property type="match status" value="1"/>
</dbReference>
<feature type="compositionally biased region" description="Polar residues" evidence="1">
    <location>
        <begin position="430"/>
        <end position="441"/>
    </location>
</feature>
<proteinExistence type="predicted"/>
<dbReference type="STRING" id="244447.ENSCSEP00000010355"/>
<reference evidence="2" key="3">
    <citation type="submission" date="2025-09" db="UniProtKB">
        <authorList>
            <consortium name="Ensembl"/>
        </authorList>
    </citation>
    <scope>IDENTIFICATION</scope>
</reference>
<feature type="region of interest" description="Disordered" evidence="1">
    <location>
        <begin position="231"/>
        <end position="263"/>
    </location>
</feature>
<protein>
    <submittedName>
        <fullName evidence="2">Si:dkey-73n10.1</fullName>
    </submittedName>
</protein>
<dbReference type="CTD" id="105354222"/>
<feature type="region of interest" description="Disordered" evidence="1">
    <location>
        <begin position="420"/>
        <end position="481"/>
    </location>
</feature>
<keyword evidence="3" id="KW-1185">Reference proteome</keyword>
<name>A0A3P8VD28_CYNSE</name>
<feature type="region of interest" description="Disordered" evidence="1">
    <location>
        <begin position="135"/>
        <end position="156"/>
    </location>
</feature>
<dbReference type="InParanoid" id="A0A3P8VD28"/>
<dbReference type="InterPro" id="IPR037656">
    <property type="entry name" value="DUF5525"/>
</dbReference>
<dbReference type="Proteomes" id="UP000265120">
    <property type="component" value="Chromosome 6"/>
</dbReference>
<feature type="region of interest" description="Disordered" evidence="1">
    <location>
        <begin position="815"/>
        <end position="871"/>
    </location>
</feature>
<dbReference type="GeneID" id="103380230"/>
<dbReference type="Ensembl" id="ENSCSET00000010479.1">
    <property type="protein sequence ID" value="ENSCSEP00000010355.1"/>
    <property type="gene ID" value="ENSCSEG00000006651.1"/>
</dbReference>
<dbReference type="OrthoDB" id="9908305at2759"/>
<dbReference type="PANTHER" id="PTHR28422:SF1">
    <property type="entry name" value="SIMILAR TO HUMAN CHROMOSOME 15 OPEN READING FRAME 39"/>
    <property type="match status" value="1"/>
</dbReference>
<accession>A0A3P8VD28</accession>
<reference evidence="2" key="2">
    <citation type="submission" date="2025-08" db="UniProtKB">
        <authorList>
            <consortium name="Ensembl"/>
        </authorList>
    </citation>
    <scope>IDENTIFICATION</scope>
</reference>
<evidence type="ECO:0000256" key="1">
    <source>
        <dbReference type="SAM" id="MobiDB-lite"/>
    </source>
</evidence>
<dbReference type="GeneTree" id="ENSGT00940000169185"/>
<feature type="compositionally biased region" description="Low complexity" evidence="1">
    <location>
        <begin position="815"/>
        <end position="824"/>
    </location>
</feature>
<dbReference type="PANTHER" id="PTHR28422">
    <property type="entry name" value="SIMILAR TO HUMAN CHROMOSOME 15 OPEN READING FRAME 39"/>
    <property type="match status" value="1"/>
</dbReference>
<organism evidence="2 3">
    <name type="scientific">Cynoglossus semilaevis</name>
    <name type="common">Tongue sole</name>
    <dbReference type="NCBI Taxonomy" id="244447"/>
    <lineage>
        <taxon>Eukaryota</taxon>
        <taxon>Metazoa</taxon>
        <taxon>Chordata</taxon>
        <taxon>Craniata</taxon>
        <taxon>Vertebrata</taxon>
        <taxon>Euteleostomi</taxon>
        <taxon>Actinopterygii</taxon>
        <taxon>Neopterygii</taxon>
        <taxon>Teleostei</taxon>
        <taxon>Neoteleostei</taxon>
        <taxon>Acanthomorphata</taxon>
        <taxon>Carangaria</taxon>
        <taxon>Pleuronectiformes</taxon>
        <taxon>Pleuronectoidei</taxon>
        <taxon>Cynoglossidae</taxon>
        <taxon>Cynoglossinae</taxon>
        <taxon>Cynoglossus</taxon>
    </lineage>
</organism>
<evidence type="ECO:0000313" key="3">
    <source>
        <dbReference type="Proteomes" id="UP000265120"/>
    </source>
</evidence>
<dbReference type="RefSeq" id="XP_016888533.1">
    <property type="nucleotide sequence ID" value="XM_017033044.2"/>
</dbReference>
<sequence length="1066" mass="119494">MMNKHSMHTVIDPAFHSSMPLFNGTMTSSVLPNPPNLAVGLDKQALHYSGAYFTYEPRKVEGAGFTVPWTNSKSSLLDGRSPVSHRPGMEGQNHIFYRQDASSEKKQPHSSPPCHVPVKQGFTLYTKSPVVSTTTAATSVTVREQSSRGENPTPPPENSLYFAVHKPLYGPNLCCNELGCMMGHRYIVERGSPRPTKTVYQPEWIPTDAHYTDRPPLLRKAADAALQQRPSAYELGAKPPKRITTEKHSPRPTMTLPAGIDPNYSSYPCTPTRTLFGTLSEQSQLLNTPPRSYPGLYSSHPTYEHLTSEVYQEHSSMSKYGHLTQYPVFYYPQANEEPQKSTQCKNLGSKQREDIPVILKHAVPVPQEHYIVPQSFHGEIPLPRTETLPSHSLMHGFDYPCYLVPRIHLNADQVRMPLMRPSAPPGFHSNGINVSSSSQERLQPRASLQKDKDNPSPHVDQARQSLPFLCRDPTSPTKYSNQHQMVSTHNMKCFPSISSLLTDTHLRPAGDLSVNRVRDPSSCESHLPWVKQPTCLPVPPAAWMPLSPSHHTAGSNSANVQRIIYCPPLLQGNGHNSPRFSSGCSVIKGSMKRSFSSSPTDIKIKKEKRDCCETEPITKGQKLEDHPLKVEMKPVNPLMPVIDSVFSLAPYQTNTCPNRVSRKTEHSPEQFEAKPDMRHKMSNEGEQRTVISTVCNSDAAAERPEVEGPEHRKIKVEKMEPQGPDNTPEETPALPQDFTKVIIKQEPEEADSVDSDPMLIIRKCEADDPESKPFLTDENHETSHKSTFVELTSHMQSAPETYTSTEQLATATAEAQTTTRTSESNVRIALPQSTPPSTCKILLQDTKPPSLTPPPDKSPTATSTPKPEPQMPVRKHFLELHHSLCKLISKSVFASSEQELRAWLSQLHLTEPSSQSTKVQKVSCLLGIEAREKWLNEEMMAAFHNVLQRLREYTSQKRCPFPHVMRAGAIFLPMLVIKELLFPTVQSSFIDQVLHEHKVELRPTTLSEEKILIQLHKRACSSRLRRLMSLKHLPDIYADVVNLLYYACVCKHLESSSPDVLKQVQD</sequence>
<reference evidence="2 3" key="1">
    <citation type="journal article" date="2014" name="Nat. Genet.">
        <title>Whole-genome sequence of a flatfish provides insights into ZW sex chromosome evolution and adaptation to a benthic lifestyle.</title>
        <authorList>
            <person name="Chen S."/>
            <person name="Zhang G."/>
            <person name="Shao C."/>
            <person name="Huang Q."/>
            <person name="Liu G."/>
            <person name="Zhang P."/>
            <person name="Song W."/>
            <person name="An N."/>
            <person name="Chalopin D."/>
            <person name="Volff J.N."/>
            <person name="Hong Y."/>
            <person name="Li Q."/>
            <person name="Sha Z."/>
            <person name="Zhou H."/>
            <person name="Xie M."/>
            <person name="Yu Q."/>
            <person name="Liu Y."/>
            <person name="Xiang H."/>
            <person name="Wang N."/>
            <person name="Wu K."/>
            <person name="Yang C."/>
            <person name="Zhou Q."/>
            <person name="Liao X."/>
            <person name="Yang L."/>
            <person name="Hu Q."/>
            <person name="Zhang J."/>
            <person name="Meng L."/>
            <person name="Jin L."/>
            <person name="Tian Y."/>
            <person name="Lian J."/>
            <person name="Yang J."/>
            <person name="Miao G."/>
            <person name="Liu S."/>
            <person name="Liang Z."/>
            <person name="Yan F."/>
            <person name="Li Y."/>
            <person name="Sun B."/>
            <person name="Zhang H."/>
            <person name="Zhang J."/>
            <person name="Zhu Y."/>
            <person name="Du M."/>
            <person name="Zhao Y."/>
            <person name="Schartl M."/>
            <person name="Tang Q."/>
            <person name="Wang J."/>
        </authorList>
    </citation>
    <scope>NUCLEOTIDE SEQUENCE</scope>
</reference>
<dbReference type="KEGG" id="csem:103380230"/>
<evidence type="ECO:0000313" key="2">
    <source>
        <dbReference type="Ensembl" id="ENSCSEP00000010355.1"/>
    </source>
</evidence>
<dbReference type="AlphaFoldDB" id="A0A3P8VD28"/>
<dbReference type="OMA" id="YCPYLST"/>